<evidence type="ECO:0000313" key="3">
    <source>
        <dbReference type="Proteomes" id="UP000317650"/>
    </source>
</evidence>
<evidence type="ECO:0008006" key="4">
    <source>
        <dbReference type="Google" id="ProtNLM"/>
    </source>
</evidence>
<evidence type="ECO:0000313" key="2">
    <source>
        <dbReference type="EMBL" id="THU62933.1"/>
    </source>
</evidence>
<reference evidence="2 3" key="1">
    <citation type="journal article" date="2019" name="Nat. Plants">
        <title>Genome sequencing of Musa balbisiana reveals subgenome evolution and function divergence in polyploid bananas.</title>
        <authorList>
            <person name="Yao X."/>
        </authorList>
    </citation>
    <scope>NUCLEOTIDE SEQUENCE [LARGE SCALE GENOMIC DNA]</scope>
    <source>
        <strain evidence="3">cv. DH-PKW</strain>
        <tissue evidence="2">Leaves</tissue>
    </source>
</reference>
<dbReference type="GO" id="GO:0032991">
    <property type="term" value="C:protein-containing complex"/>
    <property type="evidence" value="ECO:0007669"/>
    <property type="project" value="UniProtKB-ARBA"/>
</dbReference>
<dbReference type="GO" id="GO:0000149">
    <property type="term" value="F:SNARE binding"/>
    <property type="evidence" value="ECO:0007669"/>
    <property type="project" value="TreeGrafter"/>
</dbReference>
<dbReference type="GO" id="GO:0035493">
    <property type="term" value="P:SNARE complex assembly"/>
    <property type="evidence" value="ECO:0007669"/>
    <property type="project" value="TreeGrafter"/>
</dbReference>
<dbReference type="EMBL" id="PYDT01000004">
    <property type="protein sequence ID" value="THU62933.1"/>
    <property type="molecule type" value="Genomic_DNA"/>
</dbReference>
<dbReference type="Proteomes" id="UP000317650">
    <property type="component" value="Chromosome 1"/>
</dbReference>
<evidence type="ECO:0000256" key="1">
    <source>
        <dbReference type="ARBA" id="ARBA00023054"/>
    </source>
</evidence>
<dbReference type="AlphaFoldDB" id="A0A4S8JL76"/>
<keyword evidence="3" id="KW-1185">Reference proteome</keyword>
<proteinExistence type="predicted"/>
<dbReference type="GO" id="GO:0000323">
    <property type="term" value="C:lytic vacuole"/>
    <property type="evidence" value="ECO:0007669"/>
    <property type="project" value="TreeGrafter"/>
</dbReference>
<dbReference type="PANTHER" id="PTHR15157:SF5">
    <property type="entry name" value="UV RADIATION RESISTANCE-ASSOCIATED GENE PROTEIN"/>
    <property type="match status" value="1"/>
</dbReference>
<gene>
    <name evidence="2" type="ORF">C4D60_Mb01t10370</name>
</gene>
<keyword evidence="1" id="KW-0175">Coiled coil</keyword>
<dbReference type="PANTHER" id="PTHR15157">
    <property type="entry name" value="UV RADIATION RESISTANCE-ASSOCIATED GENE PROTEIN"/>
    <property type="match status" value="1"/>
</dbReference>
<name>A0A4S8JL76_MUSBA</name>
<sequence length="327" mass="36687">MARKPSSSSCCTICEGSNLSSICASCVNYRLNEYSVLLRSLTNIRESLYSRLNDELAEKRKATHQSNWRVTQNEKIRKLKEHLTCSKRQLVEVNAKVVEASNNLKLRFDSLDSAFATIKNHMGSLDKLNSDLIYSQCLAYMAITSERLHKQSMVIRQICRLFPMRRKPEYWDDRKKVNLDGANDGSNGPYDQICNARLPRGLDPHSVPSEELAASLGYMVQLLNLVVPNLAAPLLHNSGFAGSCSLIWQRDSYWDARPTSQRPAKQAQQLNRSVWDENSGVPSSSFMGSMQTTVSPNSDASFDYSAEVTASVNSESLVEGWDIVEHP</sequence>
<dbReference type="InterPro" id="IPR018791">
    <property type="entry name" value="UV_resistance/autophagy_Atg14"/>
</dbReference>
<protein>
    <recommendedName>
        <fullName evidence="4">UV radiation resistance protein/autophagy-related protein 14</fullName>
    </recommendedName>
</protein>
<organism evidence="2 3">
    <name type="scientific">Musa balbisiana</name>
    <name type="common">Banana</name>
    <dbReference type="NCBI Taxonomy" id="52838"/>
    <lineage>
        <taxon>Eukaryota</taxon>
        <taxon>Viridiplantae</taxon>
        <taxon>Streptophyta</taxon>
        <taxon>Embryophyta</taxon>
        <taxon>Tracheophyta</taxon>
        <taxon>Spermatophyta</taxon>
        <taxon>Magnoliopsida</taxon>
        <taxon>Liliopsida</taxon>
        <taxon>Zingiberales</taxon>
        <taxon>Musaceae</taxon>
        <taxon>Musa</taxon>
    </lineage>
</organism>
<accession>A0A4S8JL76</accession>
<dbReference type="GO" id="GO:0005768">
    <property type="term" value="C:endosome"/>
    <property type="evidence" value="ECO:0007669"/>
    <property type="project" value="TreeGrafter"/>
</dbReference>
<comment type="caution">
    <text evidence="2">The sequence shown here is derived from an EMBL/GenBank/DDBJ whole genome shotgun (WGS) entry which is preliminary data.</text>
</comment>
<dbReference type="Pfam" id="PF10186">
    <property type="entry name" value="ATG14"/>
    <property type="match status" value="1"/>
</dbReference>